<sequence>MSDSENQQSSGFQSSGSGRGKKPFGRRSAGGIAIVVLLAAYGFAQPKLNERFGWNLPGLKQDRGGQVVVEKSDHRNASDKSSENTKSTDLKYQPKSSQSTSGSSSVDKQSGNSASSRPGDSAKASGPLASRMSPKKSSADTSKNNSTRGSPPAKQSAKPSNTPSADNDLLYGLLRDTGNKRYVSPSGLMYTPGSAEGHRLEHLRRHIVDNKSRPVHGVFDGEMEDALKVIDMAYERAKKNQKTTKSVDKGMTVYTVDMGKRIGFVGGQKGQRNRNQMARRVKLVLSGNRVITAFPL</sequence>
<feature type="region of interest" description="Disordered" evidence="1">
    <location>
        <begin position="55"/>
        <end position="170"/>
    </location>
</feature>
<keyword evidence="4" id="KW-1185">Reference proteome</keyword>
<dbReference type="EMBL" id="CP036526">
    <property type="protein sequence ID" value="QDT12060.1"/>
    <property type="molecule type" value="Genomic_DNA"/>
</dbReference>
<keyword evidence="2" id="KW-1133">Transmembrane helix</keyword>
<name>A0A517NY69_9BACT</name>
<reference evidence="3 4" key="1">
    <citation type="submission" date="2019-02" db="EMBL/GenBank/DDBJ databases">
        <title>Deep-cultivation of Planctomycetes and their phenomic and genomic characterization uncovers novel biology.</title>
        <authorList>
            <person name="Wiegand S."/>
            <person name="Jogler M."/>
            <person name="Boedeker C."/>
            <person name="Pinto D."/>
            <person name="Vollmers J."/>
            <person name="Rivas-Marin E."/>
            <person name="Kohn T."/>
            <person name="Peeters S.H."/>
            <person name="Heuer A."/>
            <person name="Rast P."/>
            <person name="Oberbeckmann S."/>
            <person name="Bunk B."/>
            <person name="Jeske O."/>
            <person name="Meyerdierks A."/>
            <person name="Storesund J.E."/>
            <person name="Kallscheuer N."/>
            <person name="Luecker S."/>
            <person name="Lage O.M."/>
            <person name="Pohl T."/>
            <person name="Merkel B.J."/>
            <person name="Hornburger P."/>
            <person name="Mueller R.-W."/>
            <person name="Bruemmer F."/>
            <person name="Labrenz M."/>
            <person name="Spormann A.M."/>
            <person name="Op den Camp H."/>
            <person name="Overmann J."/>
            <person name="Amann R."/>
            <person name="Jetten M.S.M."/>
            <person name="Mascher T."/>
            <person name="Medema M.H."/>
            <person name="Devos D.P."/>
            <person name="Kaster A.-K."/>
            <person name="Ovreas L."/>
            <person name="Rohde M."/>
            <person name="Galperin M.Y."/>
            <person name="Jogler C."/>
        </authorList>
    </citation>
    <scope>NUCLEOTIDE SEQUENCE [LARGE SCALE GENOMIC DNA]</scope>
    <source>
        <strain evidence="3 4">K23_9</strain>
    </source>
</reference>
<evidence type="ECO:0000256" key="2">
    <source>
        <dbReference type="SAM" id="Phobius"/>
    </source>
</evidence>
<feature type="compositionally biased region" description="Low complexity" evidence="1">
    <location>
        <begin position="95"/>
        <end position="113"/>
    </location>
</feature>
<dbReference type="AlphaFoldDB" id="A0A517NY69"/>
<keyword evidence="2" id="KW-0812">Transmembrane</keyword>
<evidence type="ECO:0000313" key="3">
    <source>
        <dbReference type="EMBL" id="QDT12060.1"/>
    </source>
</evidence>
<keyword evidence="2" id="KW-0472">Membrane</keyword>
<evidence type="ECO:0000256" key="1">
    <source>
        <dbReference type="SAM" id="MobiDB-lite"/>
    </source>
</evidence>
<protein>
    <submittedName>
        <fullName evidence="3">Uncharacterized protein</fullName>
    </submittedName>
</protein>
<accession>A0A517NY69</accession>
<feature type="region of interest" description="Disordered" evidence="1">
    <location>
        <begin position="1"/>
        <end position="26"/>
    </location>
</feature>
<dbReference type="OrthoDB" id="284677at2"/>
<feature type="compositionally biased region" description="Basic and acidic residues" evidence="1">
    <location>
        <begin position="70"/>
        <end position="89"/>
    </location>
</feature>
<feature type="transmembrane region" description="Helical" evidence="2">
    <location>
        <begin position="24"/>
        <end position="44"/>
    </location>
</feature>
<dbReference type="RefSeq" id="WP_145419792.1">
    <property type="nucleotide sequence ID" value="NZ_CP036526.1"/>
</dbReference>
<evidence type="ECO:0000313" key="4">
    <source>
        <dbReference type="Proteomes" id="UP000319817"/>
    </source>
</evidence>
<gene>
    <name evidence="3" type="ORF">K239x_40680</name>
</gene>
<dbReference type="Proteomes" id="UP000319817">
    <property type="component" value="Chromosome"/>
</dbReference>
<proteinExistence type="predicted"/>
<organism evidence="3 4">
    <name type="scientific">Stieleria marina</name>
    <dbReference type="NCBI Taxonomy" id="1930275"/>
    <lineage>
        <taxon>Bacteria</taxon>
        <taxon>Pseudomonadati</taxon>
        <taxon>Planctomycetota</taxon>
        <taxon>Planctomycetia</taxon>
        <taxon>Pirellulales</taxon>
        <taxon>Pirellulaceae</taxon>
        <taxon>Stieleria</taxon>
    </lineage>
</organism>
<feature type="compositionally biased region" description="Low complexity" evidence="1">
    <location>
        <begin position="7"/>
        <end position="16"/>
    </location>
</feature>
<feature type="compositionally biased region" description="Polar residues" evidence="1">
    <location>
        <begin position="135"/>
        <end position="149"/>
    </location>
</feature>